<protein>
    <submittedName>
        <fullName evidence="1">Uncharacterized protein</fullName>
    </submittedName>
</protein>
<evidence type="ECO:0000313" key="2">
    <source>
        <dbReference type="Proteomes" id="UP000267448"/>
    </source>
</evidence>
<dbReference type="EMBL" id="RXNU01000013">
    <property type="protein sequence ID" value="RTR37318.1"/>
    <property type="molecule type" value="Genomic_DNA"/>
</dbReference>
<dbReference type="Proteomes" id="UP000267448">
    <property type="component" value="Unassembled WGS sequence"/>
</dbReference>
<name>A0A3S0IKK0_9GAMM</name>
<keyword evidence="2" id="KW-1185">Reference proteome</keyword>
<evidence type="ECO:0000313" key="1">
    <source>
        <dbReference type="EMBL" id="RTR37318.1"/>
    </source>
</evidence>
<comment type="caution">
    <text evidence="1">The sequence shown here is derived from an EMBL/GenBank/DDBJ whole genome shotgun (WGS) entry which is preliminary data.</text>
</comment>
<organism evidence="1 2">
    <name type="scientific">Shewanella canadensis</name>
    <dbReference type="NCBI Taxonomy" id="271096"/>
    <lineage>
        <taxon>Bacteria</taxon>
        <taxon>Pseudomonadati</taxon>
        <taxon>Pseudomonadota</taxon>
        <taxon>Gammaproteobacteria</taxon>
        <taxon>Alteromonadales</taxon>
        <taxon>Shewanellaceae</taxon>
        <taxon>Shewanella</taxon>
    </lineage>
</organism>
<dbReference type="RefSeq" id="WP_126522051.1">
    <property type="nucleotide sequence ID" value="NZ_RXNU01000013.1"/>
</dbReference>
<proteinExistence type="predicted"/>
<accession>A0A3S0IKK0</accession>
<dbReference type="AlphaFoldDB" id="A0A3S0IKK0"/>
<sequence length="73" mass="8304">MDGEYEAIVIFENTPRPVLNACNFVRGGMGSWERGGLLLILPFSRVWVENPRRFSADKPKSDTITHLKLLDEV</sequence>
<reference evidence="1 2" key="1">
    <citation type="submission" date="2018-12" db="EMBL/GenBank/DDBJ databases">
        <authorList>
            <person name="Yu L."/>
        </authorList>
    </citation>
    <scope>NUCLEOTIDE SEQUENCE [LARGE SCALE GENOMIC DNA]</scope>
    <source>
        <strain evidence="1 2">HAW-EB2</strain>
    </source>
</reference>
<gene>
    <name evidence="1" type="ORF">EKG38_19130</name>
</gene>